<dbReference type="InterPro" id="IPR036236">
    <property type="entry name" value="Znf_C2H2_sf"/>
</dbReference>
<comment type="similarity">
    <text evidence="2">Belongs to the krueppel C2H2-type zinc-finger protein family.</text>
</comment>
<keyword evidence="4" id="KW-0832">Ubl conjugation</keyword>
<evidence type="ECO:0000256" key="10">
    <source>
        <dbReference type="SAM" id="MobiDB-lite"/>
    </source>
</evidence>
<evidence type="ECO:0000259" key="11">
    <source>
        <dbReference type="PROSITE" id="PS50157"/>
    </source>
</evidence>
<dbReference type="Gene3D" id="3.30.160.60">
    <property type="entry name" value="Classic Zinc Finger"/>
    <property type="match status" value="1"/>
</dbReference>
<dbReference type="SMART" id="SM00355">
    <property type="entry name" value="ZnF_C2H2"/>
    <property type="match status" value="1"/>
</dbReference>
<reference evidence="12" key="1">
    <citation type="journal article" date="2023" name="Mol. Phylogenet. Evol.">
        <title>Genome-scale phylogeny and comparative genomics of the fungal order Sordariales.</title>
        <authorList>
            <person name="Hensen N."/>
            <person name="Bonometti L."/>
            <person name="Westerberg I."/>
            <person name="Brannstrom I.O."/>
            <person name="Guillou S."/>
            <person name="Cros-Aarteil S."/>
            <person name="Calhoun S."/>
            <person name="Haridas S."/>
            <person name="Kuo A."/>
            <person name="Mondo S."/>
            <person name="Pangilinan J."/>
            <person name="Riley R."/>
            <person name="LaButti K."/>
            <person name="Andreopoulos B."/>
            <person name="Lipzen A."/>
            <person name="Chen C."/>
            <person name="Yan M."/>
            <person name="Daum C."/>
            <person name="Ng V."/>
            <person name="Clum A."/>
            <person name="Steindorff A."/>
            <person name="Ohm R.A."/>
            <person name="Martin F."/>
            <person name="Silar P."/>
            <person name="Natvig D.O."/>
            <person name="Lalanne C."/>
            <person name="Gautier V."/>
            <person name="Ament-Velasquez S.L."/>
            <person name="Kruys A."/>
            <person name="Hutchinson M.I."/>
            <person name="Powell A.J."/>
            <person name="Barry K."/>
            <person name="Miller A.N."/>
            <person name="Grigoriev I.V."/>
            <person name="Debuchy R."/>
            <person name="Gladieux P."/>
            <person name="Hiltunen Thoren M."/>
            <person name="Johannesson H."/>
        </authorList>
    </citation>
    <scope>NUCLEOTIDE SEQUENCE</scope>
    <source>
        <strain evidence="12">CBS 892.96</strain>
    </source>
</reference>
<evidence type="ECO:0000256" key="9">
    <source>
        <dbReference type="PROSITE-ProRule" id="PRU00042"/>
    </source>
</evidence>
<evidence type="ECO:0000256" key="6">
    <source>
        <dbReference type="ARBA" id="ARBA00023125"/>
    </source>
</evidence>
<dbReference type="Pfam" id="PF00096">
    <property type="entry name" value="zf-C2H2"/>
    <property type="match status" value="1"/>
</dbReference>
<dbReference type="GO" id="GO:0008270">
    <property type="term" value="F:zinc ion binding"/>
    <property type="evidence" value="ECO:0007669"/>
    <property type="project" value="UniProtKB-KW"/>
</dbReference>
<keyword evidence="6" id="KW-0238">DNA-binding</keyword>
<evidence type="ECO:0000256" key="5">
    <source>
        <dbReference type="ARBA" id="ARBA00023015"/>
    </source>
</evidence>
<dbReference type="GO" id="GO:0003677">
    <property type="term" value="F:DNA binding"/>
    <property type="evidence" value="ECO:0007669"/>
    <property type="project" value="UniProtKB-KW"/>
</dbReference>
<evidence type="ECO:0000256" key="3">
    <source>
        <dbReference type="ARBA" id="ARBA00022499"/>
    </source>
</evidence>
<keyword evidence="5" id="KW-0805">Transcription regulation</keyword>
<keyword evidence="9" id="KW-0479">Metal-binding</keyword>
<feature type="domain" description="C2H2-type" evidence="11">
    <location>
        <begin position="495"/>
        <end position="522"/>
    </location>
</feature>
<dbReference type="PROSITE" id="PS50157">
    <property type="entry name" value="ZINC_FINGER_C2H2_2"/>
    <property type="match status" value="1"/>
</dbReference>
<dbReference type="AlphaFoldDB" id="A0AAN6W765"/>
<keyword evidence="13" id="KW-1185">Reference proteome</keyword>
<proteinExistence type="inferred from homology"/>
<gene>
    <name evidence="12" type="ORF">QBC36DRAFT_11970</name>
</gene>
<dbReference type="EMBL" id="MU866203">
    <property type="protein sequence ID" value="KAK4176263.1"/>
    <property type="molecule type" value="Genomic_DNA"/>
</dbReference>
<evidence type="ECO:0000256" key="1">
    <source>
        <dbReference type="ARBA" id="ARBA00003767"/>
    </source>
</evidence>
<dbReference type="SUPFAM" id="SSF57667">
    <property type="entry name" value="beta-beta-alpha zinc fingers"/>
    <property type="match status" value="1"/>
</dbReference>
<keyword evidence="9" id="KW-0862">Zinc</keyword>
<evidence type="ECO:0000256" key="7">
    <source>
        <dbReference type="ARBA" id="ARBA00023163"/>
    </source>
</evidence>
<feature type="region of interest" description="Disordered" evidence="10">
    <location>
        <begin position="244"/>
        <end position="268"/>
    </location>
</feature>
<keyword evidence="8" id="KW-0539">Nucleus</keyword>
<name>A0AAN6W765_9PEZI</name>
<keyword evidence="7" id="KW-0804">Transcription</keyword>
<organism evidence="12 13">
    <name type="scientific">Triangularia setosa</name>
    <dbReference type="NCBI Taxonomy" id="2587417"/>
    <lineage>
        <taxon>Eukaryota</taxon>
        <taxon>Fungi</taxon>
        <taxon>Dikarya</taxon>
        <taxon>Ascomycota</taxon>
        <taxon>Pezizomycotina</taxon>
        <taxon>Sordariomycetes</taxon>
        <taxon>Sordariomycetidae</taxon>
        <taxon>Sordariales</taxon>
        <taxon>Podosporaceae</taxon>
        <taxon>Triangularia</taxon>
    </lineage>
</organism>
<comment type="caution">
    <text evidence="12">The sequence shown here is derived from an EMBL/GenBank/DDBJ whole genome shotgun (WGS) entry which is preliminary data.</text>
</comment>
<evidence type="ECO:0000313" key="12">
    <source>
        <dbReference type="EMBL" id="KAK4176263.1"/>
    </source>
</evidence>
<evidence type="ECO:0000256" key="4">
    <source>
        <dbReference type="ARBA" id="ARBA00022843"/>
    </source>
</evidence>
<dbReference type="PROSITE" id="PS00028">
    <property type="entry name" value="ZINC_FINGER_C2H2_1"/>
    <property type="match status" value="1"/>
</dbReference>
<sequence length="548" mass="59921">MPICSHRLVSIAPGLELASPQMLSSPQLSKGGSEGLESLEKVEQRVQALESLIHELEISLKGHLEAEHLCTHSTQGPAQAECQSRRSAISRCKRLLKRALALFLPYRSRSHKSQTLSEYSSSLHTESTRRRVLNWIPRPSPSTPGKPLFGEGNGSILHSAVLEQIEVNIYQPSAMVEAMNNEVRKPVELSDNSCPAELAGNFRTPHIFSPQLLDSASLSYNAGAPFSAGSNISPLSGSIISRTPQTVSSNYSPSSIRTPLSSIPNGSPSDYDKLNPLSLYPHQQTSKESFWAQASVTGRQSTALYIENSSPTIPLSLGVSAQYGMPCFADLPPARHESVTYLADQLWNPPSNVSRFSDIRMEVDHTVTGGENFPWNDKDAPVPTNLSPFDHNHQIWDSSGIVGNQYVSDPHCLGISITTPLSATMPGANEEYPAQESNVADGSATMQVAGQTPMIGCYHCQFFPDPGPDQKKKLEKHLRTITHLRKTGQGTVHRYKCRDCGTAYTRKDNLVQHQKVHTGSGPSQAGRKRFKVSRGKRRRQASVVGDDA</sequence>
<dbReference type="Proteomes" id="UP001302321">
    <property type="component" value="Unassembled WGS sequence"/>
</dbReference>
<evidence type="ECO:0000313" key="13">
    <source>
        <dbReference type="Proteomes" id="UP001302321"/>
    </source>
</evidence>
<evidence type="ECO:0000256" key="8">
    <source>
        <dbReference type="ARBA" id="ARBA00023242"/>
    </source>
</evidence>
<protein>
    <recommendedName>
        <fullName evidence="11">C2H2-type domain-containing protein</fullName>
    </recommendedName>
</protein>
<reference evidence="12" key="2">
    <citation type="submission" date="2023-05" db="EMBL/GenBank/DDBJ databases">
        <authorList>
            <consortium name="Lawrence Berkeley National Laboratory"/>
            <person name="Steindorff A."/>
            <person name="Hensen N."/>
            <person name="Bonometti L."/>
            <person name="Westerberg I."/>
            <person name="Brannstrom I.O."/>
            <person name="Guillou S."/>
            <person name="Cros-Aarteil S."/>
            <person name="Calhoun S."/>
            <person name="Haridas S."/>
            <person name="Kuo A."/>
            <person name="Mondo S."/>
            <person name="Pangilinan J."/>
            <person name="Riley R."/>
            <person name="Labutti K."/>
            <person name="Andreopoulos B."/>
            <person name="Lipzen A."/>
            <person name="Chen C."/>
            <person name="Yanf M."/>
            <person name="Daum C."/>
            <person name="Ng V."/>
            <person name="Clum A."/>
            <person name="Ohm R."/>
            <person name="Martin F."/>
            <person name="Silar P."/>
            <person name="Natvig D."/>
            <person name="Lalanne C."/>
            <person name="Gautier V."/>
            <person name="Ament-Velasquez S.L."/>
            <person name="Kruys A."/>
            <person name="Hutchinson M.I."/>
            <person name="Powell A.J."/>
            <person name="Barry K."/>
            <person name="Miller A.N."/>
            <person name="Grigoriev I.V."/>
            <person name="Debuchy R."/>
            <person name="Gladieux P."/>
            <person name="Thoren M.H."/>
            <person name="Johannesson H."/>
        </authorList>
    </citation>
    <scope>NUCLEOTIDE SEQUENCE</scope>
    <source>
        <strain evidence="12">CBS 892.96</strain>
    </source>
</reference>
<accession>A0AAN6W765</accession>
<dbReference type="FunFam" id="3.30.160.60:FF:000247">
    <property type="entry name" value="Zinc finger protein 236"/>
    <property type="match status" value="1"/>
</dbReference>
<evidence type="ECO:0000256" key="2">
    <source>
        <dbReference type="ARBA" id="ARBA00006991"/>
    </source>
</evidence>
<feature type="region of interest" description="Disordered" evidence="10">
    <location>
        <begin position="515"/>
        <end position="548"/>
    </location>
</feature>
<dbReference type="InterPro" id="IPR013087">
    <property type="entry name" value="Znf_C2H2_type"/>
</dbReference>
<comment type="function">
    <text evidence="1">May be involved in transcriptional regulation.</text>
</comment>
<feature type="compositionally biased region" description="Basic residues" evidence="10">
    <location>
        <begin position="526"/>
        <end position="540"/>
    </location>
</feature>
<keyword evidence="9" id="KW-0863">Zinc-finger</keyword>
<keyword evidence="3" id="KW-1017">Isopeptide bond</keyword>